<keyword evidence="3 5" id="KW-0690">Ribosome biogenesis</keyword>
<comment type="function">
    <text evidence="5">Involved in ribosomal large subunit assembly.</text>
</comment>
<keyword evidence="4 5" id="KW-0539">Nucleus</keyword>
<dbReference type="AlphaFoldDB" id="A0A250WSX4"/>
<dbReference type="OrthoDB" id="28455at2759"/>
<gene>
    <name evidence="7" type="ORF">CEUSTIGMA_g1375.t1</name>
</gene>
<name>A0A250WSX4_9CHLO</name>
<proteinExistence type="inferred from homology"/>
<dbReference type="EMBL" id="BEGY01000005">
    <property type="protein sequence ID" value="GAX73925.1"/>
    <property type="molecule type" value="Genomic_DNA"/>
</dbReference>
<feature type="region of interest" description="Disordered" evidence="6">
    <location>
        <begin position="299"/>
        <end position="391"/>
    </location>
</feature>
<protein>
    <recommendedName>
        <fullName evidence="5">Ribosome biogenesis regulatory protein</fullName>
    </recommendedName>
</protein>
<comment type="subcellular location">
    <subcellularLocation>
        <location evidence="1 5">Nucleus</location>
    </subcellularLocation>
</comment>
<feature type="region of interest" description="Disordered" evidence="6">
    <location>
        <begin position="242"/>
        <end position="261"/>
    </location>
</feature>
<organism evidence="7 8">
    <name type="scientific">Chlamydomonas eustigma</name>
    <dbReference type="NCBI Taxonomy" id="1157962"/>
    <lineage>
        <taxon>Eukaryota</taxon>
        <taxon>Viridiplantae</taxon>
        <taxon>Chlorophyta</taxon>
        <taxon>core chlorophytes</taxon>
        <taxon>Chlorophyceae</taxon>
        <taxon>CS clade</taxon>
        <taxon>Chlamydomonadales</taxon>
        <taxon>Chlamydomonadaceae</taxon>
        <taxon>Chlamydomonas</taxon>
    </lineage>
</organism>
<feature type="compositionally biased region" description="Gly residues" evidence="6">
    <location>
        <begin position="330"/>
        <end position="361"/>
    </location>
</feature>
<evidence type="ECO:0000256" key="6">
    <source>
        <dbReference type="SAM" id="MobiDB-lite"/>
    </source>
</evidence>
<evidence type="ECO:0000256" key="2">
    <source>
        <dbReference type="ARBA" id="ARBA00010077"/>
    </source>
</evidence>
<reference evidence="7 8" key="1">
    <citation type="submission" date="2017-08" db="EMBL/GenBank/DDBJ databases">
        <title>Acidophilic green algal genome provides insights into adaptation to an acidic environment.</title>
        <authorList>
            <person name="Hirooka S."/>
            <person name="Hirose Y."/>
            <person name="Kanesaki Y."/>
            <person name="Higuchi S."/>
            <person name="Fujiwara T."/>
            <person name="Onuma R."/>
            <person name="Era A."/>
            <person name="Ohbayashi R."/>
            <person name="Uzuka A."/>
            <person name="Nozaki H."/>
            <person name="Yoshikawa H."/>
            <person name="Miyagishima S.Y."/>
        </authorList>
    </citation>
    <scope>NUCLEOTIDE SEQUENCE [LARGE SCALE GENOMIC DNA]</scope>
    <source>
        <strain evidence="7 8">NIES-2499</strain>
    </source>
</reference>
<evidence type="ECO:0000256" key="4">
    <source>
        <dbReference type="ARBA" id="ARBA00023242"/>
    </source>
</evidence>
<keyword evidence="8" id="KW-1185">Reference proteome</keyword>
<dbReference type="STRING" id="1157962.A0A250WSX4"/>
<dbReference type="InterPro" id="IPR007023">
    <property type="entry name" value="Ribosom_reg"/>
</dbReference>
<feature type="compositionally biased region" description="Polar residues" evidence="6">
    <location>
        <begin position="304"/>
        <end position="314"/>
    </location>
</feature>
<dbReference type="GO" id="GO:0042254">
    <property type="term" value="P:ribosome biogenesis"/>
    <property type="evidence" value="ECO:0007669"/>
    <property type="project" value="UniProtKB-KW"/>
</dbReference>
<dbReference type="GO" id="GO:0005634">
    <property type="term" value="C:nucleus"/>
    <property type="evidence" value="ECO:0007669"/>
    <property type="project" value="UniProtKB-SubCell"/>
</dbReference>
<accession>A0A250WSX4</accession>
<dbReference type="Pfam" id="PF04939">
    <property type="entry name" value="RRS1"/>
    <property type="match status" value="1"/>
</dbReference>
<evidence type="ECO:0000256" key="5">
    <source>
        <dbReference type="RuleBase" id="RU364132"/>
    </source>
</evidence>
<feature type="compositionally biased region" description="Basic and acidic residues" evidence="6">
    <location>
        <begin position="362"/>
        <end position="371"/>
    </location>
</feature>
<evidence type="ECO:0000313" key="8">
    <source>
        <dbReference type="Proteomes" id="UP000232323"/>
    </source>
</evidence>
<feature type="compositionally biased region" description="Basic and acidic residues" evidence="6">
    <location>
        <begin position="242"/>
        <end position="256"/>
    </location>
</feature>
<evidence type="ECO:0000313" key="7">
    <source>
        <dbReference type="EMBL" id="GAX73925.1"/>
    </source>
</evidence>
<comment type="caution">
    <text evidence="7">The sequence shown here is derived from an EMBL/GenBank/DDBJ whole genome shotgun (WGS) entry which is preliminary data.</text>
</comment>
<dbReference type="Proteomes" id="UP000232323">
    <property type="component" value="Unassembled WGS sequence"/>
</dbReference>
<sequence>MEVSPIKVTAEQLGISIGEEYDGQLEYDVGNLSAFDPAPVDLEKLQGDTREEALLETAQAITQSLVNKLFSLPAEAMKDGRLATLPAPITVLPREKPLPKPKPLTKWQKFAQEKGITKRKRSKLAFDEASGDWKRRHGYGRANDEIDVPIIEAKPTDKVGEDPFTALAAARKERVARNKKQHAGNVKEALKKGGSLPATLKLSAALPEGDKRGEKKKRKELKAEITGAHLLAGVSTASMGKFDKRLKDEKEGERNITGKRRKFMPVTDTNTERAQLTGLADKFLRERSEDILDIRKAIGRFESESQNDSKPSKTSGSSSGGTKGQKRGGGRGGGFGGGGRGGKSRGGGRGGGGRAGAGERGGSADRSEGKGRGGGRGGRGGGRRGGRGRGR</sequence>
<evidence type="ECO:0000256" key="1">
    <source>
        <dbReference type="ARBA" id="ARBA00004123"/>
    </source>
</evidence>
<feature type="compositionally biased region" description="Basic residues" evidence="6">
    <location>
        <begin position="381"/>
        <end position="391"/>
    </location>
</feature>
<comment type="similarity">
    <text evidence="2 5">Belongs to the RRS1 family.</text>
</comment>
<evidence type="ECO:0000256" key="3">
    <source>
        <dbReference type="ARBA" id="ARBA00022517"/>
    </source>
</evidence>